<dbReference type="GO" id="GO:0005096">
    <property type="term" value="F:GTPase activator activity"/>
    <property type="evidence" value="ECO:0007669"/>
    <property type="project" value="UniProtKB-KW"/>
</dbReference>
<dbReference type="Gene3D" id="2.30.29.30">
    <property type="entry name" value="Pleckstrin-homology domain (PH domain)/Phosphotyrosine-binding domain (PTB)"/>
    <property type="match status" value="1"/>
</dbReference>
<dbReference type="SMART" id="SM00324">
    <property type="entry name" value="RhoGAP"/>
    <property type="match status" value="1"/>
</dbReference>
<evidence type="ECO:0000256" key="3">
    <source>
        <dbReference type="SAM" id="MobiDB-lite"/>
    </source>
</evidence>
<dbReference type="InterPro" id="IPR050729">
    <property type="entry name" value="Rho-GAP"/>
</dbReference>
<feature type="domain" description="PH" evidence="4">
    <location>
        <begin position="2518"/>
        <end position="2553"/>
    </location>
</feature>
<evidence type="ECO:0008006" key="9">
    <source>
        <dbReference type="Google" id="ProtNLM"/>
    </source>
</evidence>
<feature type="region of interest" description="Disordered" evidence="3">
    <location>
        <begin position="2631"/>
        <end position="2650"/>
    </location>
</feature>
<feature type="compositionally biased region" description="Low complexity" evidence="3">
    <location>
        <begin position="2457"/>
        <end position="2477"/>
    </location>
</feature>
<dbReference type="InterPro" id="IPR001849">
    <property type="entry name" value="PH_domain"/>
</dbReference>
<feature type="domain" description="Rho-GAP" evidence="6">
    <location>
        <begin position="2670"/>
        <end position="2862"/>
    </location>
</feature>
<dbReference type="GO" id="GO:0005085">
    <property type="term" value="F:guanyl-nucleotide exchange factor activity"/>
    <property type="evidence" value="ECO:0007669"/>
    <property type="project" value="UniProtKB-KW"/>
</dbReference>
<evidence type="ECO:0000313" key="7">
    <source>
        <dbReference type="EMBL" id="PVV04347.1"/>
    </source>
</evidence>
<feature type="compositionally biased region" description="Polar residues" evidence="3">
    <location>
        <begin position="2315"/>
        <end position="2324"/>
    </location>
</feature>
<evidence type="ECO:0000256" key="1">
    <source>
        <dbReference type="ARBA" id="ARBA00022468"/>
    </source>
</evidence>
<dbReference type="InterPro" id="IPR000651">
    <property type="entry name" value="Ras-like_Gua-exchang_fac_N"/>
</dbReference>
<dbReference type="Pfam" id="PF00620">
    <property type="entry name" value="RhoGAP"/>
    <property type="match status" value="1"/>
</dbReference>
<comment type="caution">
    <text evidence="7">The sequence shown here is derived from an EMBL/GenBank/DDBJ whole genome shotgun (WGS) entry which is preliminary data.</text>
</comment>
<reference evidence="7 8" key="1">
    <citation type="journal article" date="2018" name="MBio">
        <title>Comparative Genomics Reveals the Core Gene Toolbox for the Fungus-Insect Symbiosis.</title>
        <authorList>
            <person name="Wang Y."/>
            <person name="Stata M."/>
            <person name="Wang W."/>
            <person name="Stajich J.E."/>
            <person name="White M.M."/>
            <person name="Moncalvo J.M."/>
        </authorList>
    </citation>
    <scope>NUCLEOTIDE SEQUENCE [LARGE SCALE GENOMIC DNA]</scope>
    <source>
        <strain evidence="7 8">SC-DP-2</strain>
    </source>
</reference>
<protein>
    <recommendedName>
        <fullName evidence="9">Ras-GEF domain-containing protein</fullName>
    </recommendedName>
</protein>
<dbReference type="Proteomes" id="UP000245609">
    <property type="component" value="Unassembled WGS sequence"/>
</dbReference>
<dbReference type="PROSITE" id="PS50003">
    <property type="entry name" value="PH_DOMAIN"/>
    <property type="match status" value="1"/>
</dbReference>
<dbReference type="SMART" id="SM00233">
    <property type="entry name" value="PH"/>
    <property type="match status" value="2"/>
</dbReference>
<organism evidence="7 8">
    <name type="scientific">Smittium megazygosporum</name>
    <dbReference type="NCBI Taxonomy" id="133381"/>
    <lineage>
        <taxon>Eukaryota</taxon>
        <taxon>Fungi</taxon>
        <taxon>Fungi incertae sedis</taxon>
        <taxon>Zoopagomycota</taxon>
        <taxon>Kickxellomycotina</taxon>
        <taxon>Harpellomycetes</taxon>
        <taxon>Harpellales</taxon>
        <taxon>Legeriomycetaceae</taxon>
        <taxon>Smittium</taxon>
    </lineage>
</organism>
<gene>
    <name evidence="7" type="ORF">BB560_001150</name>
</gene>
<dbReference type="GO" id="GO:0007264">
    <property type="term" value="P:small GTPase-mediated signal transduction"/>
    <property type="evidence" value="ECO:0007669"/>
    <property type="project" value="InterPro"/>
</dbReference>
<dbReference type="STRING" id="133381.A0A2T9ZIL4"/>
<feature type="region of interest" description="Disordered" evidence="3">
    <location>
        <begin position="778"/>
        <end position="799"/>
    </location>
</feature>
<feature type="compositionally biased region" description="Basic and acidic residues" evidence="3">
    <location>
        <begin position="1950"/>
        <end position="1959"/>
    </location>
</feature>
<feature type="compositionally biased region" description="Low complexity" evidence="3">
    <location>
        <begin position="56"/>
        <end position="66"/>
    </location>
</feature>
<evidence type="ECO:0000259" key="4">
    <source>
        <dbReference type="PROSITE" id="PS50003"/>
    </source>
</evidence>
<dbReference type="InterPro" id="IPR023578">
    <property type="entry name" value="Ras_GEF_dom_sf"/>
</dbReference>
<dbReference type="OrthoDB" id="79452at2759"/>
<feature type="region of interest" description="Disordered" evidence="3">
    <location>
        <begin position="2415"/>
        <end position="2478"/>
    </location>
</feature>
<dbReference type="PROSITE" id="PS50212">
    <property type="entry name" value="RASGEF_NTER"/>
    <property type="match status" value="1"/>
</dbReference>
<dbReference type="InterPro" id="IPR001895">
    <property type="entry name" value="RASGEF_cat_dom"/>
</dbReference>
<dbReference type="InterPro" id="IPR011993">
    <property type="entry name" value="PH-like_dom_sf"/>
</dbReference>
<dbReference type="InterPro" id="IPR000198">
    <property type="entry name" value="RhoGAP_dom"/>
</dbReference>
<sequence length="2888" mass="323553">MSWSTGWKSSKKDKDQSKVRYSIFRAGPKNPSLIPKSNSPADPKNSFPYELNSNLSTSPSSHASESTGNNSKDAFPDQVSPFGLSSPTSPFEITNFDFSQISSNSATTKEGFLSKRSDLLYGSSFGSSLGRSWKIYKVILKGAKLFFYKPPSENALKAIFVEEADNQYASPDATKFGMPLRPSEINSDTRPLLFQPVVNDGVIQKPLSERYIYGECFSEISISTLKFKRYVCLLIFDDKLVILKRKWTKGSRASNFFSAFSNKIKIGKKVSSPEIKDSASVANSEISTKGKGHYSKWKVHTFCRITEVDVANGDALDSKNSIYYSGFKSINSSRSSLYSISSQSVSSITTQSSIVSKDFSGMISSGVAPSIQLTFQNDSSLPKMFVAPNMEIKNTWLAKLVVAKASYTQLAREALREKAQKTNIWNKGSNLLPSNINERSSSRNINLPYLNFVPKAESSLPLPLNQPKNATSFQKSSELLENQRSDSDLISKSLHKSSDLFSAPFNGLSDESKPFKSTSLHPDLLILDNEIVSGTPESLVHEAIFQNVSKTSSSVDFTLLLSCIYSQFISTETFLFFVQSFSKLISNPTEPSHQQFVLNICKIIAHFLKNNTAKYSSISINSIEHILLNVIEPSNQKMYNLLDMKTSLEFIKQLNSLQSENSSFSDPPPQITLPQSLDQYSIPKRFKVHNFNSIKTYIDQLTKDEQPKDGSELQPVPDLFSLYLTGLSSNTLLQINPKGLAIQMYLFHGSVSIYLNSDLIKSCILPIKFSPCDNSVNPESLESSNKDNDSSINENSAGDDPNIFFNSTITQSSFYDQLSNEFSVVSTKILSRTIFFTTKEPHFITKLINYHLFVEIAPTQSAKRSDVLLHWIMVGEASRQLGDSVMWAAVALAVTSPQVIRLRETWVRIPLNWKTIVVMEWVPIIIKHNLFSFSTQPLLSDLECLYPLVVGNKKETGVPSIPYYGSIKNNIQKMSEMKQEIVAEKLLSNNNGACPDIFKYCQMLELAQVAFSRLQEFEKDDPDNVKHLKSVLEYSDSPREDASSTRVRSKSVPSALKVEEESVFKSFVLGNNEQINPDMFNIPVEAVPSSQLYFKSLAASPMLFSNKSGTDLDNDYDLKHFLALSLQREPSINDYYQEMLNTDLIGIEAEKSGYSVRYSSVRSQRSLIHTNIEILPLVCPEIVLSTNVLQWVSYSNRRNSSVKKKASVKKRYRSEAPQKTDFIKNTHPIGKEFPQLLEFETEMELKKKSEEMSPSVKTNFLLPLRNGDDNLTLPNQNFAAKRATMVVSPKYEGFNEDAGEHNINSTAHILNSRSNTRRQSVPPKVNINLDSLDFSKLSIRDTDSKGTSSYGSSVDLTKTLAMYIDSVIYASNSDTSFRVLKIKYASPDMSSAFYNGDESRRSSMSNKRNSSFSSSNDVAFTSGDLFQKPIGFLVQVESATIDELLSICINGLDKIEFVTEEHRSTEPILASNGLEPKLFINHILFLRTFLATYRYACLDIDIINYITVNCFGSDSSSPINIQFDTLSRIFELLYQWVQLYPEDFIDNPALFSDLFSLFRKLHSYLTSSKPYPTNKDSSDKPLGTISITNPKNSFLNNTLSEKILDRDNKLALAVSNSSDLQGQTSDILTGNCSGYLDIESTKTLLSMLEYLTHLLLSSVLTPAGFSISEKNFNESIDLAKKMDFQLAEKKQLSMYLLSSPKIDISVDLYSNIHLGEPSTFLLGNLSPIEVLSCLNRLVQTFYSKCTLQDWHTSICLLETQTRVPLSWYSKNKIPNQSDDEVIISDVFRVLSSAVRPTGSLNPSKSISSNNANKYLSSIGLSFKSGFSNKPVFNESSRDENLINLFPNSLKTLFEIHNAIRTWTIQQITDISISPGERVHRICLFIYIIHLCRTMEDKTSSQIFDEAMYTQLYSLTSFSQIIQNYSHNNVINNSGNGNSSSSNINGAGGRKKGELSRDSRNSISRLARASRRFISTSSQSKIDRRLSIVSINNNSQKYVPSFVERAIASALVSPESRMFSRAWNHIAVSHHVSLSTLELMLKGVKDWSFDRWFRSPYGLVSGESIQSTPENSDISKNSAYQEDFFVPCIGWLLENFISLCYDSPDFVGPSDNIINFSKRQNISIVLGICSYLSDRCTDLASLPVVQRINLEYFLQQVSKNNVNIRTMKQLASEENNIPLYSKPKWAETNAGSQELVLPISPGINGQLIANSNNKSWTLNNRQRGKQNLFANPSMASPVMTQSSPALRNSRTVNPSQANHSHILSLSNNRDSYAPHSEFHHQQGAGRSFSNSGFSFGYNPNSPSNPTNSNNRYSPYGNQFQSPSNSTLIALSPPFNKLFRDEHEKRKREIVDRQKIEKDYRGYRSAIEKIAADKDKSLKKQLKEQQQRNAKNHQLLKINSILSKFETDNSTSILHSDQMKDNSSVFGSPSVNTKTGVGNNAAIDTNSPHLSNVHKRDSSFSISSGYSKKSSRSSTVPYSASPLAHSGSLQNLGHIEAKPVNVINLINSTISAEPEYHKRDFVFRIITEEGGQHIFQAPSEAEMSEWIHKMREAAKEAAAKRLTLFMQDANKRISAGLSSSYESSSASESKGSRSGSFMGFEPNFNSKSSDRSIPKSYQNKKHSLGFNIQNIFDKGSSPNTTSSSSSTRVPSAKNNEILQPKFEFNERKIFGVHLHEIMGENLTPPTILVRCIKEIELRGLTEVGIYRISGSTLEVSRLRKLFDTNPEEVDISFNAFPDINVLSGVLKQFLRELPEPLIPYSLYKGFIAAADIRDHDERSYAIKDLILALPKQNFVTLKALIEHLEKVTDYEEINHMYASNLAIVFGPNLLHPPPGQSNFYNTVTNLGQAQGLVKNMILQYHWLFNAEEDAEAVPGPLSQKRVSDTITQQY</sequence>
<evidence type="ECO:0000259" key="5">
    <source>
        <dbReference type="PROSITE" id="PS50212"/>
    </source>
</evidence>
<feature type="compositionally biased region" description="Low complexity" evidence="3">
    <location>
        <begin position="2634"/>
        <end position="2645"/>
    </location>
</feature>
<accession>A0A2T9ZIL4</accession>
<evidence type="ECO:0000259" key="6">
    <source>
        <dbReference type="PROSITE" id="PS50238"/>
    </source>
</evidence>
<dbReference type="Pfam" id="PF00617">
    <property type="entry name" value="RasGEF"/>
    <property type="match status" value="1"/>
</dbReference>
<keyword evidence="8" id="KW-1185">Reference proteome</keyword>
<dbReference type="CDD" id="cd00159">
    <property type="entry name" value="RhoGAP"/>
    <property type="match status" value="1"/>
</dbReference>
<feature type="region of interest" description="Disordered" evidence="3">
    <location>
        <begin position="1"/>
        <end position="79"/>
    </location>
</feature>
<dbReference type="PANTHER" id="PTHR23176">
    <property type="entry name" value="RHO/RAC/CDC GTPASE-ACTIVATING PROTEIN"/>
    <property type="match status" value="1"/>
</dbReference>
<evidence type="ECO:0000313" key="8">
    <source>
        <dbReference type="Proteomes" id="UP000245609"/>
    </source>
</evidence>
<keyword evidence="1" id="KW-0343">GTPase activation</keyword>
<feature type="region of interest" description="Disordered" evidence="3">
    <location>
        <begin position="2575"/>
        <end position="2614"/>
    </location>
</feature>
<dbReference type="SUPFAM" id="SSF48366">
    <property type="entry name" value="Ras GEF"/>
    <property type="match status" value="2"/>
</dbReference>
<dbReference type="Gene3D" id="1.10.555.10">
    <property type="entry name" value="Rho GTPase activation protein"/>
    <property type="match status" value="1"/>
</dbReference>
<dbReference type="Pfam" id="PF00169">
    <property type="entry name" value="PH"/>
    <property type="match status" value="1"/>
</dbReference>
<proteinExistence type="predicted"/>
<dbReference type="Gene3D" id="1.10.840.10">
    <property type="entry name" value="Ras guanine-nucleotide exchange factors catalytic domain"/>
    <property type="match status" value="2"/>
</dbReference>
<dbReference type="PROSITE" id="PS50238">
    <property type="entry name" value="RHOGAP"/>
    <property type="match status" value="1"/>
</dbReference>
<dbReference type="PANTHER" id="PTHR23176:SF129">
    <property type="entry name" value="RHO GTPASE ACTIVATING PROTEIN AT 16F, ISOFORM E-RELATED"/>
    <property type="match status" value="1"/>
</dbReference>
<dbReference type="InterPro" id="IPR036964">
    <property type="entry name" value="RASGEF_cat_dom_sf"/>
</dbReference>
<feature type="region of interest" description="Disordered" evidence="3">
    <location>
        <begin position="1932"/>
        <end position="1959"/>
    </location>
</feature>
<feature type="compositionally biased region" description="Polar residues" evidence="3">
    <location>
        <begin position="2415"/>
        <end position="2448"/>
    </location>
</feature>
<keyword evidence="2" id="KW-0344">Guanine-nucleotide releasing factor</keyword>
<feature type="compositionally biased region" description="Low complexity" evidence="3">
    <location>
        <begin position="2575"/>
        <end position="2594"/>
    </location>
</feature>
<feature type="compositionally biased region" description="Low complexity" evidence="3">
    <location>
        <begin position="2284"/>
        <end position="2314"/>
    </location>
</feature>
<feature type="compositionally biased region" description="Polar residues" evidence="3">
    <location>
        <begin position="2235"/>
        <end position="2269"/>
    </location>
</feature>
<dbReference type="SUPFAM" id="SSF50729">
    <property type="entry name" value="PH domain-like"/>
    <property type="match status" value="3"/>
</dbReference>
<dbReference type="SUPFAM" id="SSF48350">
    <property type="entry name" value="GTPase activation domain, GAP"/>
    <property type="match status" value="1"/>
</dbReference>
<name>A0A2T9ZIL4_9FUNG</name>
<dbReference type="EMBL" id="MBFS01000134">
    <property type="protein sequence ID" value="PVV04347.1"/>
    <property type="molecule type" value="Genomic_DNA"/>
</dbReference>
<feature type="compositionally biased region" description="Low complexity" evidence="3">
    <location>
        <begin position="1932"/>
        <end position="1944"/>
    </location>
</feature>
<feature type="region of interest" description="Disordered" evidence="3">
    <location>
        <begin position="2235"/>
        <end position="2324"/>
    </location>
</feature>
<feature type="domain" description="N-terminal Ras-GEF" evidence="5">
    <location>
        <begin position="1432"/>
        <end position="1586"/>
    </location>
</feature>
<evidence type="ECO:0000256" key="2">
    <source>
        <dbReference type="PROSITE-ProRule" id="PRU00135"/>
    </source>
</evidence>
<dbReference type="InterPro" id="IPR008936">
    <property type="entry name" value="Rho_GTPase_activation_prot"/>
</dbReference>
<dbReference type="GO" id="GO:0005737">
    <property type="term" value="C:cytoplasm"/>
    <property type="evidence" value="ECO:0007669"/>
    <property type="project" value="TreeGrafter"/>
</dbReference>